<dbReference type="PROSITE" id="PS50030">
    <property type="entry name" value="UBA"/>
    <property type="match status" value="1"/>
</dbReference>
<dbReference type="GO" id="GO:0005524">
    <property type="term" value="F:ATP binding"/>
    <property type="evidence" value="ECO:0007669"/>
    <property type="project" value="UniProtKB-UniRule"/>
</dbReference>
<dbReference type="PROSITE" id="PS50011">
    <property type="entry name" value="PROTEIN_KINASE_DOM"/>
    <property type="match status" value="1"/>
</dbReference>
<dbReference type="EC" id="2.7.11.1" evidence="3"/>
<keyword evidence="11 15" id="KW-0067">ATP-binding</keyword>
<dbReference type="GO" id="GO:0000226">
    <property type="term" value="P:microtubule cytoskeleton organization"/>
    <property type="evidence" value="ECO:0007669"/>
    <property type="project" value="TreeGrafter"/>
</dbReference>
<keyword evidence="10" id="KW-0418">Kinase</keyword>
<organism evidence="19 20">
    <name type="scientific">Anabas testudineus</name>
    <name type="common">Climbing perch</name>
    <name type="synonym">Anthias testudineus</name>
    <dbReference type="NCBI Taxonomy" id="64144"/>
    <lineage>
        <taxon>Eukaryota</taxon>
        <taxon>Metazoa</taxon>
        <taxon>Chordata</taxon>
        <taxon>Craniata</taxon>
        <taxon>Vertebrata</taxon>
        <taxon>Euteleostomi</taxon>
        <taxon>Actinopterygii</taxon>
        <taxon>Neopterygii</taxon>
        <taxon>Teleostei</taxon>
        <taxon>Neoteleostei</taxon>
        <taxon>Acanthomorphata</taxon>
        <taxon>Anabantaria</taxon>
        <taxon>Anabantiformes</taxon>
        <taxon>Anabantoidei</taxon>
        <taxon>Anabantidae</taxon>
        <taxon>Anabas</taxon>
    </lineage>
</organism>
<dbReference type="InterPro" id="IPR008271">
    <property type="entry name" value="Ser/Thr_kinase_AS"/>
</dbReference>
<protein>
    <recommendedName>
        <fullName evidence="3">non-specific serine/threonine protein kinase</fullName>
        <ecNumber evidence="3">2.7.11.1</ecNumber>
    </recommendedName>
</protein>
<dbReference type="PANTHER" id="PTHR24346:SF47">
    <property type="entry name" value="SERINE_THREONINE-PROTEIN KINASE SIK2-RELATED"/>
    <property type="match status" value="1"/>
</dbReference>
<evidence type="ECO:0000256" key="10">
    <source>
        <dbReference type="ARBA" id="ARBA00022777"/>
    </source>
</evidence>
<evidence type="ECO:0000256" key="14">
    <source>
        <dbReference type="ARBA" id="ARBA00048679"/>
    </source>
</evidence>
<keyword evidence="20" id="KW-1185">Reference proteome</keyword>
<evidence type="ECO:0000256" key="9">
    <source>
        <dbReference type="ARBA" id="ARBA00022741"/>
    </source>
</evidence>
<dbReference type="Ensembl" id="ENSATET00000058185.2">
    <property type="protein sequence ID" value="ENSATEP00000039500.1"/>
    <property type="gene ID" value="ENSATEG00000010936.3"/>
</dbReference>
<dbReference type="GeneTree" id="ENSGT00940000154989"/>
<reference evidence="19" key="2">
    <citation type="submission" date="2025-08" db="UniProtKB">
        <authorList>
            <consortium name="Ensembl"/>
        </authorList>
    </citation>
    <scope>IDENTIFICATION</scope>
</reference>
<feature type="binding site" evidence="15">
    <location>
        <position position="55"/>
    </location>
    <ligand>
        <name>ATP</name>
        <dbReference type="ChEBI" id="CHEBI:30616"/>
    </ligand>
</feature>
<dbReference type="PROSITE" id="PS00107">
    <property type="entry name" value="PROTEIN_KINASE_ATP"/>
    <property type="match status" value="1"/>
</dbReference>
<keyword evidence="9 15" id="KW-0547">Nucleotide-binding</keyword>
<feature type="domain" description="UBA" evidence="18">
    <location>
        <begin position="301"/>
        <end position="341"/>
    </location>
</feature>
<dbReference type="PANTHER" id="PTHR24346">
    <property type="entry name" value="MAP/MICROTUBULE AFFINITY-REGULATING KINASE"/>
    <property type="match status" value="1"/>
</dbReference>
<dbReference type="Pfam" id="PF23312">
    <property type="entry name" value="UBA_SIK3"/>
    <property type="match status" value="1"/>
</dbReference>
<dbReference type="FunFam" id="3.30.200.20:FF:000003">
    <property type="entry name" value="Non-specific serine/threonine protein kinase"/>
    <property type="match status" value="1"/>
</dbReference>
<dbReference type="AlphaFoldDB" id="A0A7N5ZX24"/>
<dbReference type="GO" id="GO:0046872">
    <property type="term" value="F:metal ion binding"/>
    <property type="evidence" value="ECO:0007669"/>
    <property type="project" value="UniProtKB-KW"/>
</dbReference>
<feature type="compositionally biased region" description="Polar residues" evidence="16">
    <location>
        <begin position="607"/>
        <end position="642"/>
    </location>
</feature>
<dbReference type="CDD" id="cd14071">
    <property type="entry name" value="STKc_SIK"/>
    <property type="match status" value="1"/>
</dbReference>
<evidence type="ECO:0000256" key="1">
    <source>
        <dbReference type="ARBA" id="ARBA00001946"/>
    </source>
</evidence>
<evidence type="ECO:0000256" key="15">
    <source>
        <dbReference type="PROSITE-ProRule" id="PRU10141"/>
    </source>
</evidence>
<keyword evidence="4" id="KW-0963">Cytoplasm</keyword>
<evidence type="ECO:0000256" key="2">
    <source>
        <dbReference type="ARBA" id="ARBA00004496"/>
    </source>
</evidence>
<evidence type="ECO:0000256" key="4">
    <source>
        <dbReference type="ARBA" id="ARBA00022490"/>
    </source>
</evidence>
<feature type="domain" description="Protein kinase" evidence="17">
    <location>
        <begin position="26"/>
        <end position="277"/>
    </location>
</feature>
<comment type="catalytic activity">
    <reaction evidence="14">
        <text>L-seryl-[protein] + ATP = O-phospho-L-seryl-[protein] + ADP + H(+)</text>
        <dbReference type="Rhea" id="RHEA:17989"/>
        <dbReference type="Rhea" id="RHEA-COMP:9863"/>
        <dbReference type="Rhea" id="RHEA-COMP:11604"/>
        <dbReference type="ChEBI" id="CHEBI:15378"/>
        <dbReference type="ChEBI" id="CHEBI:29999"/>
        <dbReference type="ChEBI" id="CHEBI:30616"/>
        <dbReference type="ChEBI" id="CHEBI:83421"/>
        <dbReference type="ChEBI" id="CHEBI:456216"/>
        <dbReference type="EC" id="2.7.11.1"/>
    </reaction>
</comment>
<dbReference type="InterPro" id="IPR034672">
    <property type="entry name" value="SIK"/>
</dbReference>
<feature type="region of interest" description="Disordered" evidence="16">
    <location>
        <begin position="571"/>
        <end position="590"/>
    </location>
</feature>
<dbReference type="Proteomes" id="UP000265040">
    <property type="component" value="Chromosome 21"/>
</dbReference>
<dbReference type="Pfam" id="PF00069">
    <property type="entry name" value="Pkinase"/>
    <property type="match status" value="1"/>
</dbReference>
<keyword evidence="8" id="KW-0479">Metal-binding</keyword>
<dbReference type="InterPro" id="IPR017441">
    <property type="entry name" value="Protein_kinase_ATP_BS"/>
</dbReference>
<feature type="region of interest" description="Disordered" evidence="16">
    <location>
        <begin position="678"/>
        <end position="699"/>
    </location>
</feature>
<evidence type="ECO:0000256" key="8">
    <source>
        <dbReference type="ARBA" id="ARBA00022723"/>
    </source>
</evidence>
<feature type="region of interest" description="Disordered" evidence="16">
    <location>
        <begin position="595"/>
        <end position="652"/>
    </location>
</feature>
<dbReference type="PROSITE" id="PS00108">
    <property type="entry name" value="PROTEIN_KINASE_ST"/>
    <property type="match status" value="1"/>
</dbReference>
<dbReference type="InterPro" id="IPR015940">
    <property type="entry name" value="UBA"/>
</dbReference>
<name>A0A7N5ZX24_ANATE</name>
<evidence type="ECO:0000259" key="17">
    <source>
        <dbReference type="PROSITE" id="PS50011"/>
    </source>
</evidence>
<evidence type="ECO:0000313" key="20">
    <source>
        <dbReference type="Proteomes" id="UP000265040"/>
    </source>
</evidence>
<dbReference type="SUPFAM" id="SSF56112">
    <property type="entry name" value="Protein kinase-like (PK-like)"/>
    <property type="match status" value="1"/>
</dbReference>
<comment type="catalytic activity">
    <reaction evidence="13">
        <text>L-threonyl-[protein] + ATP = O-phospho-L-threonyl-[protein] + ADP + H(+)</text>
        <dbReference type="Rhea" id="RHEA:46608"/>
        <dbReference type="Rhea" id="RHEA-COMP:11060"/>
        <dbReference type="Rhea" id="RHEA-COMP:11605"/>
        <dbReference type="ChEBI" id="CHEBI:15378"/>
        <dbReference type="ChEBI" id="CHEBI:30013"/>
        <dbReference type="ChEBI" id="CHEBI:30616"/>
        <dbReference type="ChEBI" id="CHEBI:61977"/>
        <dbReference type="ChEBI" id="CHEBI:456216"/>
        <dbReference type="EC" id="2.7.11.1"/>
    </reaction>
</comment>
<evidence type="ECO:0000256" key="12">
    <source>
        <dbReference type="ARBA" id="ARBA00022842"/>
    </source>
</evidence>
<evidence type="ECO:0000256" key="11">
    <source>
        <dbReference type="ARBA" id="ARBA00022840"/>
    </source>
</evidence>
<dbReference type="SMART" id="SM00220">
    <property type="entry name" value="S_TKc"/>
    <property type="match status" value="1"/>
</dbReference>
<dbReference type="InterPro" id="IPR011009">
    <property type="entry name" value="Kinase-like_dom_sf"/>
</dbReference>
<evidence type="ECO:0000256" key="7">
    <source>
        <dbReference type="ARBA" id="ARBA00022679"/>
    </source>
</evidence>
<evidence type="ECO:0000256" key="6">
    <source>
        <dbReference type="ARBA" id="ARBA00022553"/>
    </source>
</evidence>
<dbReference type="GO" id="GO:0005737">
    <property type="term" value="C:cytoplasm"/>
    <property type="evidence" value="ECO:0007669"/>
    <property type="project" value="UniProtKB-SubCell"/>
</dbReference>
<comment type="cofactor">
    <cofactor evidence="1">
        <name>Mg(2+)</name>
        <dbReference type="ChEBI" id="CHEBI:18420"/>
    </cofactor>
</comment>
<reference evidence="19" key="1">
    <citation type="submission" date="2021-04" db="EMBL/GenBank/DDBJ databases">
        <authorList>
            <consortium name="Wellcome Sanger Institute Data Sharing"/>
        </authorList>
    </citation>
    <scope>NUCLEOTIDE SEQUENCE [LARGE SCALE GENOMIC DNA]</scope>
</reference>
<dbReference type="GO" id="GO:0050321">
    <property type="term" value="F:tau-protein kinase activity"/>
    <property type="evidence" value="ECO:0007669"/>
    <property type="project" value="TreeGrafter"/>
</dbReference>
<evidence type="ECO:0000256" key="3">
    <source>
        <dbReference type="ARBA" id="ARBA00012513"/>
    </source>
</evidence>
<dbReference type="Gene3D" id="1.10.510.10">
    <property type="entry name" value="Transferase(Phosphotransferase) domain 1"/>
    <property type="match status" value="1"/>
</dbReference>
<dbReference type="InterPro" id="IPR000719">
    <property type="entry name" value="Prot_kinase_dom"/>
</dbReference>
<sequence>MVIMTENSRGAQSNPAQGRPLQVGFYEIIRTLGKGNFAVVKLAKHKVTKTQVAIKIIDKTRLNPPNLEKIYREVQIMKLLNHPHIIKLYQVMETKDMLYIVTEYAKNGEMFDYLTSNGRMSEDEARKKFWQILTAVDYCHRHHIVHRDLKTENLLLDANMNIKLADFGFGNFYNAGEPLSTWCGSPPYAAPEVFEGKEYEGPQLDIWSLGVVLYVLVCGSLPFDGPSLPALRQRVTEGRFRIPFFMSQDCENLIRKMLVVDPAKRITVAQIKQHRWMLADPTAAHQTLCHSLTEYNSNLGDYSEPVLGIMNTLGIDRQRTIESLQSSSYNHFSAIYYLLLERVREHRTQQLSRQCGTWSQRPRGTTDSTCPNVIMESTDSFRTTTFPVPAKSTTPVYSEMECDQVCLLLFQRVVFPVEASLNRLLWNRSISPNSLLETSISEEVRPRDLEEEEATQTLGPLLPPTTTSRRHTLAEVSALYTVNTVTLLPTGEGRRASDTSLTQGLKAFRQQLRKNTRTKGLLGLNKIKGLTRQVIPPPSCNRGSRGSLGPALSEHRSMLEEVLHQQRMLQIQHQPQPQVKAAPTGPTQNPLLFLTQQQSSSPPPTTVFASSSIFDTPTPSALPPQQASVGLQHSPWQQTLETSSSGSSSSSSSCYASSLSPVASAAYLLEAHLHISQQPHPLPSSSLQQQPQSATQGTFPILSKPTVWSIGTSSSTEPDMQELGLSGQKQLSSCVMVK</sequence>
<evidence type="ECO:0000256" key="5">
    <source>
        <dbReference type="ARBA" id="ARBA00022527"/>
    </source>
</evidence>
<feature type="compositionally biased region" description="Low complexity" evidence="16">
    <location>
        <begin position="643"/>
        <end position="652"/>
    </location>
</feature>
<feature type="region of interest" description="Disordered" evidence="16">
    <location>
        <begin position="441"/>
        <end position="467"/>
    </location>
</feature>
<feature type="compositionally biased region" description="Low complexity" evidence="16">
    <location>
        <begin position="678"/>
        <end position="693"/>
    </location>
</feature>
<dbReference type="FunFam" id="1.10.510.10:FF:000154">
    <property type="entry name" value="Serine/threonine-protein kinase SIK2"/>
    <property type="match status" value="1"/>
</dbReference>
<comment type="subcellular location">
    <subcellularLocation>
        <location evidence="2">Cytoplasm</location>
    </subcellularLocation>
</comment>
<proteinExistence type="predicted"/>
<feature type="compositionally biased region" description="Low complexity" evidence="16">
    <location>
        <begin position="455"/>
        <end position="467"/>
    </location>
</feature>
<evidence type="ECO:0000259" key="18">
    <source>
        <dbReference type="PROSITE" id="PS50030"/>
    </source>
</evidence>
<keyword evidence="7" id="KW-0808">Transferase</keyword>
<keyword evidence="6" id="KW-0597">Phosphoprotein</keyword>
<reference evidence="19" key="3">
    <citation type="submission" date="2025-09" db="UniProtKB">
        <authorList>
            <consortium name="Ensembl"/>
        </authorList>
    </citation>
    <scope>IDENTIFICATION</scope>
</reference>
<dbReference type="InterPro" id="IPR057380">
    <property type="entry name" value="UBA_SIK1/2/3"/>
</dbReference>
<evidence type="ECO:0000256" key="13">
    <source>
        <dbReference type="ARBA" id="ARBA00047899"/>
    </source>
</evidence>
<dbReference type="GO" id="GO:0035556">
    <property type="term" value="P:intracellular signal transduction"/>
    <property type="evidence" value="ECO:0007669"/>
    <property type="project" value="TreeGrafter"/>
</dbReference>
<keyword evidence="12" id="KW-0460">Magnesium</keyword>
<evidence type="ECO:0000256" key="16">
    <source>
        <dbReference type="SAM" id="MobiDB-lite"/>
    </source>
</evidence>
<keyword evidence="5" id="KW-0723">Serine/threonine-protein kinase</keyword>
<evidence type="ECO:0000313" key="19">
    <source>
        <dbReference type="Ensembl" id="ENSATEP00000039500.1"/>
    </source>
</evidence>
<accession>A0A7N5ZX24</accession>